<evidence type="ECO:0000313" key="5">
    <source>
        <dbReference type="EMBL" id="KVI06844.1"/>
    </source>
</evidence>
<accession>A0A103YD19</accession>
<keyword evidence="1" id="KW-0539">Nucleus</keyword>
<feature type="region of interest" description="Disordered" evidence="2">
    <location>
        <begin position="1"/>
        <end position="20"/>
    </location>
</feature>
<comment type="caution">
    <text evidence="5">The sequence shown here is derived from an EMBL/GenBank/DDBJ whole genome shotgun (WGS) entry which is preliminary data.</text>
</comment>
<dbReference type="Gramene" id="KVI06844">
    <property type="protein sequence ID" value="KVI06844"/>
    <property type="gene ID" value="Ccrd_014799"/>
</dbReference>
<dbReference type="STRING" id="59895.A0A103YD19"/>
<evidence type="ECO:0000256" key="3">
    <source>
        <dbReference type="SAM" id="Phobius"/>
    </source>
</evidence>
<dbReference type="GO" id="GO:0003677">
    <property type="term" value="F:DNA binding"/>
    <property type="evidence" value="ECO:0007669"/>
    <property type="project" value="UniProtKB-KW"/>
</dbReference>
<keyword evidence="1" id="KW-0158">Chromosome</keyword>
<evidence type="ECO:0000256" key="2">
    <source>
        <dbReference type="SAM" id="MobiDB-lite"/>
    </source>
</evidence>
<dbReference type="GO" id="GO:0030527">
    <property type="term" value="F:structural constituent of chromatin"/>
    <property type="evidence" value="ECO:0007669"/>
    <property type="project" value="InterPro"/>
</dbReference>
<feature type="domain" description="Histone H2A C-terminal" evidence="4">
    <location>
        <begin position="86"/>
        <end position="114"/>
    </location>
</feature>
<sequence>MAGRGQTLGSGEANKATSRSSKAGLQFPLGRIARFLKATSMLNVSVLELQSTSSPKSLSWLEMQQEITRTLEFVPRHIQLVVRNDKELSKLIGDVPIANGNVMPNIHNLWLPKKLHLVLDHSIWVSRNSICPSEGCVIQNLSGLGSFGLTSKVSWGLFWWSLSFFRCLSRLILLGVVLLLEDSVRFVIMLCHLLFLTMLVSDGIFVEGVVYHLHFWKHLAQPVSEVLDFFSLTVDGIGASCSRSLKL</sequence>
<keyword evidence="1" id="KW-0238">DNA-binding</keyword>
<reference evidence="5 6" key="1">
    <citation type="journal article" date="2016" name="Sci. Rep.">
        <title>The genome sequence of the outbreeding globe artichoke constructed de novo incorporating a phase-aware low-pass sequencing strategy of F1 progeny.</title>
        <authorList>
            <person name="Scaglione D."/>
            <person name="Reyes-Chin-Wo S."/>
            <person name="Acquadro A."/>
            <person name="Froenicke L."/>
            <person name="Portis E."/>
            <person name="Beitel C."/>
            <person name="Tirone M."/>
            <person name="Mauro R."/>
            <person name="Lo Monaco A."/>
            <person name="Mauromicale G."/>
            <person name="Faccioli P."/>
            <person name="Cattivelli L."/>
            <person name="Rieseberg L."/>
            <person name="Michelmore R."/>
            <person name="Lanteri S."/>
        </authorList>
    </citation>
    <scope>NUCLEOTIDE SEQUENCE [LARGE SCALE GENOMIC DNA]</scope>
    <source>
        <strain evidence="5">2C</strain>
    </source>
</reference>
<keyword evidence="3" id="KW-0472">Membrane</keyword>
<protein>
    <recommendedName>
        <fullName evidence="1">Histone H2A</fullName>
    </recommendedName>
</protein>
<comment type="subcellular location">
    <subcellularLocation>
        <location evidence="1">Nucleus</location>
    </subcellularLocation>
</comment>
<dbReference type="PANTHER" id="PTHR23430">
    <property type="entry name" value="HISTONE H2A"/>
    <property type="match status" value="1"/>
</dbReference>
<name>A0A103YD19_CYNCS</name>
<dbReference type="GO" id="GO:0005634">
    <property type="term" value="C:nucleus"/>
    <property type="evidence" value="ECO:0007669"/>
    <property type="project" value="UniProtKB-SubCell"/>
</dbReference>
<dbReference type="SUPFAM" id="SSF47113">
    <property type="entry name" value="Histone-fold"/>
    <property type="match status" value="1"/>
</dbReference>
<keyword evidence="3" id="KW-1133">Transmembrane helix</keyword>
<keyword evidence="6" id="KW-1185">Reference proteome</keyword>
<dbReference type="GO" id="GO:0000786">
    <property type="term" value="C:nucleosome"/>
    <property type="evidence" value="ECO:0007669"/>
    <property type="project" value="UniProtKB-KW"/>
</dbReference>
<feature type="transmembrane region" description="Helical" evidence="3">
    <location>
        <begin position="157"/>
        <end position="180"/>
    </location>
</feature>
<keyword evidence="1" id="KW-0544">Nucleosome core</keyword>
<organism evidence="5 6">
    <name type="scientific">Cynara cardunculus var. scolymus</name>
    <name type="common">Globe artichoke</name>
    <name type="synonym">Cynara scolymus</name>
    <dbReference type="NCBI Taxonomy" id="59895"/>
    <lineage>
        <taxon>Eukaryota</taxon>
        <taxon>Viridiplantae</taxon>
        <taxon>Streptophyta</taxon>
        <taxon>Embryophyta</taxon>
        <taxon>Tracheophyta</taxon>
        <taxon>Spermatophyta</taxon>
        <taxon>Magnoliopsida</taxon>
        <taxon>eudicotyledons</taxon>
        <taxon>Gunneridae</taxon>
        <taxon>Pentapetalae</taxon>
        <taxon>asterids</taxon>
        <taxon>campanulids</taxon>
        <taxon>Asterales</taxon>
        <taxon>Asteraceae</taxon>
        <taxon>Carduoideae</taxon>
        <taxon>Cardueae</taxon>
        <taxon>Carduinae</taxon>
        <taxon>Cynara</taxon>
    </lineage>
</organism>
<dbReference type="Gene3D" id="1.10.20.10">
    <property type="entry name" value="Histone, subunit A"/>
    <property type="match status" value="1"/>
</dbReference>
<dbReference type="SMART" id="SM00414">
    <property type="entry name" value="H2A"/>
    <property type="match status" value="1"/>
</dbReference>
<evidence type="ECO:0000256" key="1">
    <source>
        <dbReference type="RuleBase" id="RU003767"/>
    </source>
</evidence>
<evidence type="ECO:0000259" key="4">
    <source>
        <dbReference type="Pfam" id="PF16211"/>
    </source>
</evidence>
<dbReference type="Pfam" id="PF16211">
    <property type="entry name" value="Histone_H2A_C"/>
    <property type="match status" value="1"/>
</dbReference>
<gene>
    <name evidence="5" type="ORF">Ccrd_014799</name>
</gene>
<keyword evidence="3" id="KW-0812">Transmembrane</keyword>
<dbReference type="InterPro" id="IPR002119">
    <property type="entry name" value="Histone_H2A"/>
</dbReference>
<evidence type="ECO:0000313" key="6">
    <source>
        <dbReference type="Proteomes" id="UP000243975"/>
    </source>
</evidence>
<feature type="transmembrane region" description="Helical" evidence="3">
    <location>
        <begin position="186"/>
        <end position="211"/>
    </location>
</feature>
<dbReference type="GO" id="GO:0046982">
    <property type="term" value="F:protein heterodimerization activity"/>
    <property type="evidence" value="ECO:0007669"/>
    <property type="project" value="InterPro"/>
</dbReference>
<dbReference type="InterPro" id="IPR032454">
    <property type="entry name" value="Histone_H2A_C"/>
</dbReference>
<dbReference type="InterPro" id="IPR009072">
    <property type="entry name" value="Histone-fold"/>
</dbReference>
<proteinExistence type="inferred from homology"/>
<dbReference type="AlphaFoldDB" id="A0A103YD19"/>
<comment type="similarity">
    <text evidence="1">Belongs to the histone H2A family.</text>
</comment>
<dbReference type="PRINTS" id="PR00620">
    <property type="entry name" value="HISTONEH2A"/>
</dbReference>
<dbReference type="Proteomes" id="UP000243975">
    <property type="component" value="Unassembled WGS sequence"/>
</dbReference>
<comment type="subunit">
    <text evidence="1">The nucleosome is a histone octamer containing two molecules each of H2A, H2B, H3 and H4 assembled in one H3-H4 heterotetramer and two H2A-H2B heterodimers. The octamer wraps approximately 147 bp of DNA.</text>
</comment>
<dbReference type="EMBL" id="LEKV01001568">
    <property type="protein sequence ID" value="KVI06844.1"/>
    <property type="molecule type" value="Genomic_DNA"/>
</dbReference>